<dbReference type="InterPro" id="IPR042070">
    <property type="entry name" value="PucR_C-HTH_sf"/>
</dbReference>
<organism evidence="3 4">
    <name type="scientific">Arthrobacter livingstonensis</name>
    <dbReference type="NCBI Taxonomy" id="670078"/>
    <lineage>
        <taxon>Bacteria</taxon>
        <taxon>Bacillati</taxon>
        <taxon>Actinomycetota</taxon>
        <taxon>Actinomycetes</taxon>
        <taxon>Micrococcales</taxon>
        <taxon>Micrococcaceae</taxon>
        <taxon>Arthrobacter</taxon>
    </lineage>
</organism>
<dbReference type="Pfam" id="PF13556">
    <property type="entry name" value="HTH_30"/>
    <property type="match status" value="1"/>
</dbReference>
<dbReference type="InterPro" id="IPR051448">
    <property type="entry name" value="CdaR-like_regulators"/>
</dbReference>
<dbReference type="Pfam" id="PF07905">
    <property type="entry name" value="PucR"/>
    <property type="match status" value="1"/>
</dbReference>
<dbReference type="InterPro" id="IPR012914">
    <property type="entry name" value="PucR_dom"/>
</dbReference>
<dbReference type="Gene3D" id="1.10.10.2840">
    <property type="entry name" value="PucR C-terminal helix-turn-helix domain"/>
    <property type="match status" value="1"/>
</dbReference>
<dbReference type="PANTHER" id="PTHR33744:SF1">
    <property type="entry name" value="DNA-BINDING TRANSCRIPTIONAL ACTIVATOR ADER"/>
    <property type="match status" value="1"/>
</dbReference>
<gene>
    <name evidence="3" type="ORF">CVV68_20820</name>
</gene>
<reference evidence="3 4" key="1">
    <citation type="submission" date="2018-05" db="EMBL/GenBank/DDBJ databases">
        <title>Genetic diversity of glacier-inhabiting Cryobacterium bacteria in China and description of Cryobacterium mengkeensis sp. nov. and Arthrobacter glacialis sp. nov.</title>
        <authorList>
            <person name="Liu Q."/>
            <person name="Xin Y.-H."/>
        </authorList>
    </citation>
    <scope>NUCLEOTIDE SEQUENCE [LARGE SCALE GENOMIC DNA]</scope>
    <source>
        <strain evidence="3 4">LI2</strain>
    </source>
</reference>
<dbReference type="AlphaFoldDB" id="A0A2V5LQD4"/>
<evidence type="ECO:0000313" key="4">
    <source>
        <dbReference type="Proteomes" id="UP000247832"/>
    </source>
</evidence>
<dbReference type="Proteomes" id="UP000247832">
    <property type="component" value="Unassembled WGS sequence"/>
</dbReference>
<evidence type="ECO:0000259" key="1">
    <source>
        <dbReference type="Pfam" id="PF07905"/>
    </source>
</evidence>
<evidence type="ECO:0008006" key="5">
    <source>
        <dbReference type="Google" id="ProtNLM"/>
    </source>
</evidence>
<comment type="caution">
    <text evidence="3">The sequence shown here is derived from an EMBL/GenBank/DDBJ whole genome shotgun (WGS) entry which is preliminary data.</text>
</comment>
<evidence type="ECO:0000313" key="3">
    <source>
        <dbReference type="EMBL" id="PYI64807.1"/>
    </source>
</evidence>
<name>A0A2V5LQD4_9MICC</name>
<dbReference type="OrthoDB" id="3170447at2"/>
<dbReference type="InterPro" id="IPR025736">
    <property type="entry name" value="PucR_C-HTH_dom"/>
</dbReference>
<feature type="domain" description="PucR C-terminal helix-turn-helix" evidence="2">
    <location>
        <begin position="419"/>
        <end position="476"/>
    </location>
</feature>
<dbReference type="PANTHER" id="PTHR33744">
    <property type="entry name" value="CARBOHYDRATE DIACID REGULATOR"/>
    <property type="match status" value="1"/>
</dbReference>
<feature type="domain" description="Purine catabolism PurC-like" evidence="1">
    <location>
        <begin position="24"/>
        <end position="139"/>
    </location>
</feature>
<accession>A0A2V5LQD4</accession>
<dbReference type="EMBL" id="QJVD01000038">
    <property type="protein sequence ID" value="PYI64807.1"/>
    <property type="molecule type" value="Genomic_DNA"/>
</dbReference>
<keyword evidence="4" id="KW-1185">Reference proteome</keyword>
<evidence type="ECO:0000259" key="2">
    <source>
        <dbReference type="Pfam" id="PF13556"/>
    </source>
</evidence>
<protein>
    <recommendedName>
        <fullName evidence="5">PucR family transcriptional regulator</fullName>
    </recommendedName>
</protein>
<sequence>MNSSIFSYNCMITSMTESATIKSLLAIEALGLTVAAGSKGLDGPVLWAHSCELSDPWTWLGPNELLMTVGLGIPKRAAEQVSFIQSLASAGLAGLAIGEGLLSPPISQKMLDAADALDFPIVMIPHRIPFVAVSRTVAAANSSTQTQQILTLNRLYRILVEQSDDASTFLSRLEGVFNVRMAVSDAHTGAPILHGSLDTEKHDGGDGVRAWSVPSTHPAVLHISEGSAFMLDAFTALHLRHAIAVAVDRVIVARLGRINRGTQIMASVLMGQPIRMVDNTTAIELGMETADWLALAMPTCDDNLQLVLAQAGIAQLSALSDGNVLAVVNADDVKAACGLLLGSAQRIGVSAPFRDLHGIAAACKSAQWALGSIREGQRGVAYHADVELSLLPRSAAEARNIVTRVLGSIHMENDDDSVLLATLRCYLENDRNWTTTSEALGIHRQTLGYRLKRIETETGRSLKSTRDLSELWIACSATAYL</sequence>
<proteinExistence type="predicted"/>